<sequence length="405" mass="47755">MSHRPQQRQQVPTAQAKRYRAGVPKGYVEESSDSDEEEEAPQQQQQQQQKPTVQFAQKDVETGIQQVTISDKDAATDRRLLRLQQAQQAQQQQQGTGSGLRRRVQEEEESSDEDGSDKDEEQQAQDRLRMKQKALERAQVEQQPLGSIGLDDEDSNEDSEESSEYETDSEEEEEEDTLQRMPKPMFVPRNHRATILEQEKIQREAEEREQQLAEELEERRQQSHSMLAEELKRENEKADESDVEDDVDDTDGLNEEEEFEAWKIRELLRVKRDREERIAREKEEEELERLRSLPEEVRLKEDLERAEETRNKDKGEFTFMQKYYHKGAFYHDTDDEIFKRDYSAPTINEVRKKDLLPKVMQVKNFGLAGRTKYTHLTAEDTTDKDSPWNQQPQAKRRKHGFGDRK</sequence>
<evidence type="ECO:0000256" key="2">
    <source>
        <dbReference type="SAM" id="MobiDB-lite"/>
    </source>
</evidence>
<dbReference type="PANTHER" id="PTHR15327">
    <property type="entry name" value="MICROFIBRIL-ASSOCIATED PROTEIN"/>
    <property type="match status" value="1"/>
</dbReference>
<feature type="region of interest" description="Disordered" evidence="2">
    <location>
        <begin position="375"/>
        <end position="405"/>
    </location>
</feature>
<feature type="coiled-coil region" evidence="1">
    <location>
        <begin position="264"/>
        <end position="316"/>
    </location>
</feature>
<feature type="compositionally biased region" description="Basic and acidic residues" evidence="2">
    <location>
        <begin position="377"/>
        <end position="386"/>
    </location>
</feature>
<dbReference type="InterPro" id="IPR033194">
    <property type="entry name" value="MFAP1"/>
</dbReference>
<feature type="compositionally biased region" description="Acidic residues" evidence="2">
    <location>
        <begin position="106"/>
        <end position="123"/>
    </location>
</feature>
<dbReference type="OMA" id="FHNERAG"/>
<evidence type="ECO:0000313" key="5">
    <source>
        <dbReference type="Proteomes" id="UP000078561"/>
    </source>
</evidence>
<feature type="region of interest" description="Disordered" evidence="2">
    <location>
        <begin position="78"/>
        <end position="255"/>
    </location>
</feature>
<dbReference type="EMBL" id="LT555008">
    <property type="protein sequence ID" value="SAM09453.1"/>
    <property type="molecule type" value="Genomic_DNA"/>
</dbReference>
<dbReference type="InterPro" id="IPR009730">
    <property type="entry name" value="MFAP1_C"/>
</dbReference>
<dbReference type="AlphaFoldDB" id="A0A163KN97"/>
<feature type="compositionally biased region" description="Acidic residues" evidence="2">
    <location>
        <begin position="150"/>
        <end position="176"/>
    </location>
</feature>
<protein>
    <recommendedName>
        <fullName evidence="3">Micro-fibrillar-associated protein 1 C-terminal domain-containing protein</fullName>
    </recommendedName>
</protein>
<feature type="compositionally biased region" description="Low complexity" evidence="2">
    <location>
        <begin position="82"/>
        <end position="94"/>
    </location>
</feature>
<feature type="compositionally biased region" description="Acidic residues" evidence="2">
    <location>
        <begin position="241"/>
        <end position="255"/>
    </location>
</feature>
<dbReference type="Pfam" id="PF06991">
    <property type="entry name" value="MFAP1"/>
    <property type="match status" value="1"/>
</dbReference>
<feature type="compositionally biased region" description="Basic and acidic residues" evidence="2">
    <location>
        <begin position="197"/>
        <end position="240"/>
    </location>
</feature>
<proteinExistence type="predicted"/>
<organism evidence="4">
    <name type="scientific">Absidia glauca</name>
    <name type="common">Pin mould</name>
    <dbReference type="NCBI Taxonomy" id="4829"/>
    <lineage>
        <taxon>Eukaryota</taxon>
        <taxon>Fungi</taxon>
        <taxon>Fungi incertae sedis</taxon>
        <taxon>Mucoromycota</taxon>
        <taxon>Mucoromycotina</taxon>
        <taxon>Mucoromycetes</taxon>
        <taxon>Mucorales</taxon>
        <taxon>Cunninghamellaceae</taxon>
        <taxon>Absidia</taxon>
    </lineage>
</organism>
<keyword evidence="5" id="KW-1185">Reference proteome</keyword>
<accession>A0A163KN97</accession>
<feature type="compositionally biased region" description="Acidic residues" evidence="2">
    <location>
        <begin position="30"/>
        <end position="40"/>
    </location>
</feature>
<dbReference type="OrthoDB" id="1111734at2759"/>
<dbReference type="InParanoid" id="A0A163KN97"/>
<evidence type="ECO:0000259" key="3">
    <source>
        <dbReference type="Pfam" id="PF06991"/>
    </source>
</evidence>
<name>A0A163KN97_ABSGL</name>
<evidence type="ECO:0000313" key="4">
    <source>
        <dbReference type="EMBL" id="SAM09453.1"/>
    </source>
</evidence>
<keyword evidence="1" id="KW-0175">Coiled coil</keyword>
<feature type="region of interest" description="Disordered" evidence="2">
    <location>
        <begin position="1"/>
        <end position="57"/>
    </location>
</feature>
<dbReference type="STRING" id="4829.A0A163KN97"/>
<feature type="compositionally biased region" description="Basic and acidic residues" evidence="2">
    <location>
        <begin position="124"/>
        <end position="139"/>
    </location>
</feature>
<gene>
    <name evidence="4" type="primary">ABSGL_15129.1 scaffold 15162</name>
</gene>
<evidence type="ECO:0000256" key="1">
    <source>
        <dbReference type="SAM" id="Coils"/>
    </source>
</evidence>
<feature type="domain" description="Micro-fibrillar-associated protein 1 C-terminal" evidence="3">
    <location>
        <begin position="171"/>
        <end position="381"/>
    </location>
</feature>
<reference evidence="4" key="1">
    <citation type="submission" date="2016-04" db="EMBL/GenBank/DDBJ databases">
        <authorList>
            <person name="Evans L.H."/>
            <person name="Alamgir A."/>
            <person name="Owens N."/>
            <person name="Weber N.D."/>
            <person name="Virtaneva K."/>
            <person name="Barbian K."/>
            <person name="Babar A."/>
            <person name="Rosenke K."/>
        </authorList>
    </citation>
    <scope>NUCLEOTIDE SEQUENCE [LARGE SCALE GENOMIC DNA]</scope>
    <source>
        <strain evidence="4">CBS 101.48</strain>
    </source>
</reference>
<dbReference type="Proteomes" id="UP000078561">
    <property type="component" value="Unassembled WGS sequence"/>
</dbReference>